<proteinExistence type="inferred from homology"/>
<dbReference type="InterPro" id="IPR045851">
    <property type="entry name" value="AMP-bd_C_sf"/>
</dbReference>
<dbReference type="InterPro" id="IPR000873">
    <property type="entry name" value="AMP-dep_synth/lig_dom"/>
</dbReference>
<feature type="region of interest" description="Disordered" evidence="5">
    <location>
        <begin position="1502"/>
        <end position="1522"/>
    </location>
</feature>
<feature type="compositionally biased region" description="Polar residues" evidence="5">
    <location>
        <begin position="1508"/>
        <end position="1522"/>
    </location>
</feature>
<keyword evidence="1" id="KW-0596">Phosphopantetheine</keyword>
<dbReference type="PROSITE" id="PS00455">
    <property type="entry name" value="AMP_BINDING"/>
    <property type="match status" value="3"/>
</dbReference>
<evidence type="ECO:0000256" key="4">
    <source>
        <dbReference type="ARBA" id="ARBA00029454"/>
    </source>
</evidence>
<comment type="similarity">
    <text evidence="4">Belongs to the NRP synthetase family.</text>
</comment>
<dbReference type="CDD" id="cd19545">
    <property type="entry name" value="FUM14_C_NRPS-like"/>
    <property type="match status" value="2"/>
</dbReference>
<gene>
    <name evidence="7" type="ORF">PG999_000001</name>
</gene>
<feature type="domain" description="Carrier" evidence="6">
    <location>
        <begin position="3038"/>
        <end position="3114"/>
    </location>
</feature>
<dbReference type="SMART" id="SM00823">
    <property type="entry name" value="PKS_PP"/>
    <property type="match status" value="3"/>
</dbReference>
<dbReference type="GO" id="GO:0016874">
    <property type="term" value="F:ligase activity"/>
    <property type="evidence" value="ECO:0007669"/>
    <property type="project" value="UniProtKB-KW"/>
</dbReference>
<evidence type="ECO:0000256" key="2">
    <source>
        <dbReference type="ARBA" id="ARBA00022553"/>
    </source>
</evidence>
<dbReference type="EMBL" id="JAQQWP010000001">
    <property type="protein sequence ID" value="KAK8131828.1"/>
    <property type="molecule type" value="Genomic_DNA"/>
</dbReference>
<dbReference type="Gene3D" id="3.30.559.10">
    <property type="entry name" value="Chloramphenicol acetyltransferase-like domain"/>
    <property type="match status" value="3"/>
</dbReference>
<dbReference type="Gene3D" id="1.10.1200.10">
    <property type="entry name" value="ACP-like"/>
    <property type="match status" value="3"/>
</dbReference>
<organism evidence="7 8">
    <name type="scientific">Apiospora kogelbergensis</name>
    <dbReference type="NCBI Taxonomy" id="1337665"/>
    <lineage>
        <taxon>Eukaryota</taxon>
        <taxon>Fungi</taxon>
        <taxon>Dikarya</taxon>
        <taxon>Ascomycota</taxon>
        <taxon>Pezizomycotina</taxon>
        <taxon>Sordariomycetes</taxon>
        <taxon>Xylariomycetidae</taxon>
        <taxon>Amphisphaeriales</taxon>
        <taxon>Apiosporaceae</taxon>
        <taxon>Apiospora</taxon>
    </lineage>
</organism>
<dbReference type="PANTHER" id="PTHR45527">
    <property type="entry name" value="NONRIBOSOMAL PEPTIDE SYNTHETASE"/>
    <property type="match status" value="1"/>
</dbReference>
<evidence type="ECO:0000259" key="6">
    <source>
        <dbReference type="PROSITE" id="PS50075"/>
    </source>
</evidence>
<protein>
    <recommendedName>
        <fullName evidence="6">Carrier domain-containing protein</fullName>
    </recommendedName>
</protein>
<dbReference type="Gene3D" id="3.30.559.30">
    <property type="entry name" value="Nonribosomal peptide synthetase, condensation domain"/>
    <property type="match status" value="4"/>
</dbReference>
<dbReference type="Pfam" id="PF00501">
    <property type="entry name" value="AMP-binding"/>
    <property type="match status" value="3"/>
</dbReference>
<dbReference type="GO" id="GO:0031177">
    <property type="term" value="F:phosphopantetheine binding"/>
    <property type="evidence" value="ECO:0007669"/>
    <property type="project" value="InterPro"/>
</dbReference>
<dbReference type="NCBIfam" id="TIGR01733">
    <property type="entry name" value="AA-adenyl-dom"/>
    <property type="match status" value="3"/>
</dbReference>
<dbReference type="Proteomes" id="UP001392437">
    <property type="component" value="Unassembled WGS sequence"/>
</dbReference>
<dbReference type="FunFam" id="3.30.300.30:FF:000015">
    <property type="entry name" value="Nonribosomal peptide synthase SidD"/>
    <property type="match status" value="3"/>
</dbReference>
<dbReference type="Gene3D" id="3.30.300.30">
    <property type="match status" value="3"/>
</dbReference>
<dbReference type="SUPFAM" id="SSF56801">
    <property type="entry name" value="Acetyl-CoA synthetase-like"/>
    <property type="match status" value="3"/>
</dbReference>
<keyword evidence="8" id="KW-1185">Reference proteome</keyword>
<dbReference type="GO" id="GO:0005737">
    <property type="term" value="C:cytoplasm"/>
    <property type="evidence" value="ECO:0007669"/>
    <property type="project" value="TreeGrafter"/>
</dbReference>
<dbReference type="FunFam" id="3.30.559.30:FF:000003">
    <property type="entry name" value="Nonribosomal peptide synthase SidD"/>
    <property type="match status" value="1"/>
</dbReference>
<evidence type="ECO:0000256" key="3">
    <source>
        <dbReference type="ARBA" id="ARBA00022598"/>
    </source>
</evidence>
<dbReference type="SUPFAM" id="SSF47336">
    <property type="entry name" value="ACP-like"/>
    <property type="match status" value="3"/>
</dbReference>
<dbReference type="Gene3D" id="3.40.50.12780">
    <property type="entry name" value="N-terminal domain of ligase-like"/>
    <property type="match status" value="3"/>
</dbReference>
<dbReference type="Pfam" id="PF00668">
    <property type="entry name" value="Condensation"/>
    <property type="match status" value="4"/>
</dbReference>
<reference evidence="7 8" key="1">
    <citation type="submission" date="2023-01" db="EMBL/GenBank/DDBJ databases">
        <title>Analysis of 21 Apiospora genomes using comparative genomics revels a genus with tremendous synthesis potential of carbohydrate active enzymes and secondary metabolites.</title>
        <authorList>
            <person name="Sorensen T."/>
        </authorList>
    </citation>
    <scope>NUCLEOTIDE SEQUENCE [LARGE SCALE GENOMIC DNA]</scope>
    <source>
        <strain evidence="7 8">CBS 117206</strain>
    </source>
</reference>
<name>A0AAW0RAK9_9PEZI</name>
<keyword evidence="3" id="KW-0436">Ligase</keyword>
<dbReference type="GO" id="GO:0044550">
    <property type="term" value="P:secondary metabolite biosynthetic process"/>
    <property type="evidence" value="ECO:0007669"/>
    <property type="project" value="TreeGrafter"/>
</dbReference>
<dbReference type="PANTHER" id="PTHR45527:SF3">
    <property type="entry name" value="SIDEROPHORE SYNTHETASE (EUROFUNG)"/>
    <property type="match status" value="1"/>
</dbReference>
<dbReference type="InterPro" id="IPR036736">
    <property type="entry name" value="ACP-like_sf"/>
</dbReference>
<dbReference type="InterPro" id="IPR023213">
    <property type="entry name" value="CAT-like_dom_sf"/>
</dbReference>
<dbReference type="SUPFAM" id="SSF52777">
    <property type="entry name" value="CoA-dependent acyltransferases"/>
    <property type="match status" value="7"/>
</dbReference>
<dbReference type="PROSITE" id="PS00012">
    <property type="entry name" value="PHOSPHOPANTETHEINE"/>
    <property type="match status" value="3"/>
</dbReference>
<dbReference type="NCBIfam" id="NF003417">
    <property type="entry name" value="PRK04813.1"/>
    <property type="match status" value="3"/>
</dbReference>
<sequence>MNLHKNNPLIRQAVQNGVHSDAAKSFWSSYLVTPDLSFFPPSADSAVIPRHDASTQLKFPWEGSLPANIAEATLCKVAWALVAGTYSGSRDVIFGTANPLPPPASVSNQESGAPSNAFQQTVPCRVRWEASTTVTNLLETVSGQDAEMPLLNSYGLEEIGQISADSRSACQFTCHFSVESRPDATSLASGRTPTTIDDQDSAMKKRYPLLIKCMVGRGEMSITAHSNSRVLDKERLIRCVTLLKQTILAMSSHAQSRVSALEIVTESEYQQILDWNSENPSVVHELAHNLFRRQARAQPNHLALSSWDGNMTYAELDDASDRLSVSLEALGVGPEVMVPICFEKSLWAIVAMLGVLKSGGAFAVVEPSHPLDRKTAIVQQLSDMVALVGAETETSFPAECVRTVVKCDASILQMPKPARVPQSGRPENAMYVIFTSGSTGLPKGCVTEHWSFCSSSSEFRRRTGLRSDDNVLQFASYSFDTSCEEIFCCLFAGATLHIPSEWSRINDLAGELQRTKTTWVELSPKVLSLLVPEEVPSLQTIILGGDRCHGSDICRWPSSIQIINSYGCTEASVTSTLAFLQSRENEEPPIGKAVGSRTWIVSSDDHNKLVPIGAPGELLVEGPGLARGYLGDADRTAKSFVTQPSWATSGDTPRRFYKTGDIVQYDRDGALLYRGRKDTQIKLRGQRIELGEIEHQLSKAIPNALVAAEIATMQPGSTNPDTIVAFTVFGDDIDMSAEVSVSVDTESFAKLAGLRLHLTAELARSLPPYMVPTIFIPLTRMPLTISAKWDRRKLRQIAESLHGSELAKLQGLDSVKKQPQSAAEAKIQALWAKVLSVAPDTIGMDDHFFMIGGNSIQAMRAVAGARAQGLKISVADIFQAPKLRDLAARTTVAEGQAAEETIPAFSLLPEEDRTSIITEAATLCQIKPAEVQDMYECTPLQEGLISLSVKQPGSYIFRQAFHLDTDVRLPDFHRAWEDVIEAHPILRTRIVNIGSTMFQVVTTKPVYWETSISLDRYIELSREQRVELGAPLSHFAIIPSYDGFYFVITLHHVLFDGWSFLLLLNDFKAAYTEKYKRRDKVVPGFNRFIKHLRGLDRAAADAYWSLYLKGSSTTFPAPLWGKQMPQPTATVVDSTDFAVQTIDGSTPTSVLYAAWALLTRSYTGDSDVTFGTTLSGRIVSLRGIEDISGPTIATVPFRLRWGPESTVSTRSLLRTVQQTLEEMRQFEQTGLQRISRLSRDAHAACQFGPLIVVQPESGAGDEEDDQHLAGIMRHHSIWKEIPEEIASQAIVVECDLFEQTGFVRVKMRYDPDLVEAPLATAIARQFIHILRQLVDPNRLDQPLSLISKVNDVDYQLMNAWNDGRINPVRKTMHELFQVSAVVHAHSPAISSWDGEMTYAQLDAASDQVAKHLRGLGVGAGKKGESELVLLCFEKSRWAIVSALAILKAGAAFAALDPAQPEARHIAIAALAKARVVLTSKGLVDRLSGIFGRKLQILSTPELTEPFSRPNSPTPSSNGCSASLRSREGFLPSAEDLAYVIFTSGSTGVPKGVMISHGAASSSITSHAAAFGVNELCRTLQFASMTFDACIFEIFTTLTTGGCVCIPSDAQRVNDLAGAINSFSVDTVMLTPSVLSLLSPGAVPSVRSVIFIAEQVTNTDIQRWSGQCRVMNGYGPTECTVVCVVNPNLREGGRIGYATGCRAWVVEPDDVDRLVPIGCAGELLIEGPSLAIGYLNDGEKTRASFIKDPKWAMDGTPNAPIERRFYKTGDLVQQTSDGSYKYIGRKDTQVKLRGQRIELGEIDFHIRQALPSVVVRSDTIQLQNQKKSDARTTALAAFVEVGECQSDLVSGDSLSDELLKRMGEIVSTVVPGLVSSLPAYMIPSIFIPVHEMPLTLSGKTDRQRLKALADTLSYDQLESLRVLREGAQGQGPKVGPRTDAEKRMRSAWAKVLLLEPETIGVHDSFFGLGGDSIAAMKLVTAARSEGLQTSVADIFQSPVLADLCHKGETAPNPAQAGGIAPFSLIDGYNKLMHAEAGRQCCVSLEEVEDLYPCTPLQKGLMSLSVKEKGSYIVRNVFRLRGIDLRRFQRAWEYVARAHPILRTRLVHLETYGTLQAVLSTKPAIIWRAASSLKEYFAEEEKEAIGLGTPLSRYGLVRPADQVNDAFFVWTTHHAMYDGWSMPLIKEAVAMAYTDTIVSESPAFKTFIKYIEDMDRESAASFWRQHLDKATASAFPILPKTSTSGQRAMRTENVAIPWTGKPHEGITMSTLLRTAYALVVGKYTASRDVVFGTTLSGRNAPVADVEAIVGPTIATVPVRLSWDEDTLVQDLLVQSQRLSTQTIPFEQIGLQEIAKVSPSARSACQFQSILVVQPEGGEESPECSSLFGEEQDITTLSQLLDDESSFQQTYPLGIEITASKGELQITATFDNIIMHCEEVRRILFQLSHAAKLLIQQPRALVASLDLVSPEDMYQVQAWNNSNPPHAIQEAIYDIINSHANARPTSTAVSAWDGSLTYAELTRLSNGLAHRLRGLGVGVGKETIVAFSYEKSKMVPIIMLAILKAGGAFVALDAAQPVSRLHSIIEQADVAILVSSPALVRTSSLADLALTPVYPEQLTYTASEQASVPLPAHPVPVPNSLAYLIFTSGSTGVPKGVMVSHSATASSTLAHGSAMGITRNSRVLQFSSYTFDASILEVFGSLLAGACVCIPSQAECSELNDTVHKYAANFVALTPRVASILRPDEHPAITAVALGAEVVSPADIWRWGPRRVSNGYGPTECTVVCVLEASNHKPGRIGKGVGSICWVVDPDDHHRLAPVGAPGELLIEGPCLARGYINQEDRTRGSFVENPAWTKYIRSGDEATRRFYKTGDSVRYDADGGILFLGRKDTQAKLRGQRIELSEVEYHLEKLLPPGSQVVVEIVTFPQNQKSEQQDDHVALVAFIVPLINQALSSRGKYDDDLILDLESEPALRLKEVWHTASTAISQMVPSYMVPSMYIPLHAIPLSSSSKTDRPKLQRVAQGLSREDLDTLRGVRGEKERPRTSLEHTMAELWARILGLEPDEVGIKDSFFRLGGDSITAMRLVSALAHIDIALRVSDIFKFPVLESLCEHLQGEEAKGDTSSLGSDWCDVDTIASEVVEQAIKTISYNTNRRSGPASMSRATLEEKCRVVPATDFQEWAFEFACLKKRGFVNYFALDLFEPFGKVRVREACQQLVRHHEILRTYLKLADGRLWQLIVPPELAEPDIELYRIAEDDSVSSFGAQLIKIDEARRLGSASNPTKFFIIQSRASMQLVIRLGHTHYDGLSFPILLQTLTELLRCKSPLPREVPFSEFALAARGLEMRKTMLHWKQHLEGSRLTPIITPSAVAVNDGVVGLLTRLVPLPDLSTANITLASLMKAAWALVLAQHAATSDVVFGCLVSGRMAQVPDIEAVVGPCVTITPARVQVPAVETGSTRAYVQMVHELHTRSMEYEHVGFKRIAAAATSWPARTSLASASIVQHQNIPLAAELNDLLPGLPFELSAKGSTANAAAIWIITTTRPAESLLSIDFEYARHTVGHAIADTLLQALCVAVEHLGQNYNADVPLPNTLCLAQAAAKTPLLPCGRNAKGYDAREVSHLPLSIPDVDMQAARALEEEAWATARATLTHTPSKPKEPSDALTSIFEIWDDNLVAVGFQEIYDSLGVYLDVEEILSCPSMEAQETLVAATQFGM</sequence>
<dbReference type="FunFam" id="1.10.1200.10:FF:000005">
    <property type="entry name" value="Nonribosomal peptide synthetase 1"/>
    <property type="match status" value="3"/>
</dbReference>
<dbReference type="InterPro" id="IPR009081">
    <property type="entry name" value="PP-bd_ACP"/>
</dbReference>
<feature type="domain" description="Carrier" evidence="6">
    <location>
        <begin position="818"/>
        <end position="894"/>
    </location>
</feature>
<dbReference type="InterPro" id="IPR020845">
    <property type="entry name" value="AMP-binding_CS"/>
</dbReference>
<dbReference type="Pfam" id="PF00550">
    <property type="entry name" value="PP-binding"/>
    <property type="match status" value="3"/>
</dbReference>
<evidence type="ECO:0000256" key="5">
    <source>
        <dbReference type="SAM" id="MobiDB-lite"/>
    </source>
</evidence>
<dbReference type="InterPro" id="IPR010071">
    <property type="entry name" value="AA_adenyl_dom"/>
</dbReference>
<dbReference type="InterPro" id="IPR020806">
    <property type="entry name" value="PKS_PP-bd"/>
</dbReference>
<evidence type="ECO:0000313" key="8">
    <source>
        <dbReference type="Proteomes" id="UP001392437"/>
    </source>
</evidence>
<dbReference type="PROSITE" id="PS50075">
    <property type="entry name" value="CARRIER"/>
    <property type="match status" value="3"/>
</dbReference>
<dbReference type="InterPro" id="IPR001242">
    <property type="entry name" value="Condensation_dom"/>
</dbReference>
<dbReference type="SMART" id="SM01294">
    <property type="entry name" value="PKS_PP_betabranch"/>
    <property type="match status" value="1"/>
</dbReference>
<dbReference type="InterPro" id="IPR042099">
    <property type="entry name" value="ANL_N_sf"/>
</dbReference>
<keyword evidence="2" id="KW-0597">Phosphoprotein</keyword>
<evidence type="ECO:0000313" key="7">
    <source>
        <dbReference type="EMBL" id="KAK8131828.1"/>
    </source>
</evidence>
<accession>A0AAW0RAK9</accession>
<evidence type="ECO:0000256" key="1">
    <source>
        <dbReference type="ARBA" id="ARBA00022450"/>
    </source>
</evidence>
<dbReference type="GO" id="GO:0043041">
    <property type="term" value="P:amino acid activation for nonribosomal peptide biosynthetic process"/>
    <property type="evidence" value="ECO:0007669"/>
    <property type="project" value="TreeGrafter"/>
</dbReference>
<feature type="domain" description="Carrier" evidence="6">
    <location>
        <begin position="1934"/>
        <end position="2010"/>
    </location>
</feature>
<dbReference type="FunFam" id="3.40.50.12780:FF:000014">
    <property type="entry name" value="Nonribosomal peptide synthetase 1"/>
    <property type="match status" value="1"/>
</dbReference>
<dbReference type="InterPro" id="IPR006162">
    <property type="entry name" value="Ppantetheine_attach_site"/>
</dbReference>
<comment type="caution">
    <text evidence="7">The sequence shown here is derived from an EMBL/GenBank/DDBJ whole genome shotgun (WGS) entry which is preliminary data.</text>
</comment>
<dbReference type="CDD" id="cd05918">
    <property type="entry name" value="A_NRPS_SidN3_like"/>
    <property type="match status" value="3"/>
</dbReference>